<dbReference type="EMBL" id="JAVFKY010000001">
    <property type="protein sequence ID" value="KAK5582737.1"/>
    <property type="molecule type" value="Genomic_DNA"/>
</dbReference>
<comment type="caution">
    <text evidence="1">The sequence shown here is derived from an EMBL/GenBank/DDBJ whole genome shotgun (WGS) entry which is preliminary data.</text>
</comment>
<reference evidence="1 2" key="1">
    <citation type="submission" date="2023-11" db="EMBL/GenBank/DDBJ databases">
        <title>Dfirmibasis_genome.</title>
        <authorList>
            <person name="Edelbroek B."/>
            <person name="Kjellin J."/>
            <person name="Jerlstrom-Hultqvist J."/>
            <person name="Soderbom F."/>
        </authorList>
    </citation>
    <scope>NUCLEOTIDE SEQUENCE [LARGE SCALE GENOMIC DNA]</scope>
    <source>
        <strain evidence="1 2">TNS-C-14</strain>
    </source>
</reference>
<dbReference type="AlphaFoldDB" id="A0AAN7U0S2"/>
<accession>A0AAN7U0S2</accession>
<evidence type="ECO:0000313" key="1">
    <source>
        <dbReference type="EMBL" id="KAK5582737.1"/>
    </source>
</evidence>
<name>A0AAN7U0S2_9MYCE</name>
<evidence type="ECO:0000313" key="2">
    <source>
        <dbReference type="Proteomes" id="UP001344447"/>
    </source>
</evidence>
<gene>
    <name evidence="1" type="ORF">RB653_004322</name>
</gene>
<proteinExistence type="predicted"/>
<organism evidence="1 2">
    <name type="scientific">Dictyostelium firmibasis</name>
    <dbReference type="NCBI Taxonomy" id="79012"/>
    <lineage>
        <taxon>Eukaryota</taxon>
        <taxon>Amoebozoa</taxon>
        <taxon>Evosea</taxon>
        <taxon>Eumycetozoa</taxon>
        <taxon>Dictyostelia</taxon>
        <taxon>Dictyosteliales</taxon>
        <taxon>Dictyosteliaceae</taxon>
        <taxon>Dictyostelium</taxon>
    </lineage>
</organism>
<protein>
    <submittedName>
        <fullName evidence="1">Uncharacterized protein</fullName>
    </submittedName>
</protein>
<keyword evidence="2" id="KW-1185">Reference proteome</keyword>
<sequence>MIFASICSISKVNTTSNKLNLDKKSGFSQFTANKTSEGLISNLLFNLATTVEKAGL</sequence>
<dbReference type="Proteomes" id="UP001344447">
    <property type="component" value="Unassembled WGS sequence"/>
</dbReference>